<dbReference type="GO" id="GO:0004721">
    <property type="term" value="F:phosphoprotein phosphatase activity"/>
    <property type="evidence" value="ECO:0007669"/>
    <property type="project" value="UniProtKB-KW"/>
</dbReference>
<dbReference type="GO" id="GO:0016314">
    <property type="term" value="F:phosphatidylinositol-3,4,5-trisphosphate 3-phosphatase activity"/>
    <property type="evidence" value="ECO:0007669"/>
    <property type="project" value="TreeGrafter"/>
</dbReference>
<feature type="compositionally biased region" description="Low complexity" evidence="7">
    <location>
        <begin position="1238"/>
        <end position="1266"/>
    </location>
</feature>
<feature type="domain" description="C2 tensin-type" evidence="10">
    <location>
        <begin position="185"/>
        <end position="326"/>
    </location>
</feature>
<dbReference type="PANTHER" id="PTHR12305">
    <property type="entry name" value="PHOSPHATASE WITH HOMOLOGY TO TENSIN"/>
    <property type="match status" value="1"/>
</dbReference>
<proteinExistence type="inferred from homology"/>
<dbReference type="GO" id="GO:0005829">
    <property type="term" value="C:cytosol"/>
    <property type="evidence" value="ECO:0007669"/>
    <property type="project" value="TreeGrafter"/>
</dbReference>
<evidence type="ECO:0000256" key="2">
    <source>
        <dbReference type="ARBA" id="ARBA00007881"/>
    </source>
</evidence>
<keyword evidence="5" id="KW-0443">Lipid metabolism</keyword>
<feature type="compositionally biased region" description="Polar residues" evidence="7">
    <location>
        <begin position="1185"/>
        <end position="1208"/>
    </location>
</feature>
<dbReference type="VEuPathDB" id="VectorBase:AATE013843"/>
<dbReference type="CDD" id="cd14509">
    <property type="entry name" value="PTP_PTEN"/>
    <property type="match status" value="1"/>
</dbReference>
<feature type="compositionally biased region" description="Basic and acidic residues" evidence="7">
    <location>
        <begin position="751"/>
        <end position="760"/>
    </location>
</feature>
<feature type="region of interest" description="Disordered" evidence="7">
    <location>
        <begin position="751"/>
        <end position="774"/>
    </location>
</feature>
<dbReference type="InterPro" id="IPR045101">
    <property type="entry name" value="PTP_PTEN"/>
</dbReference>
<dbReference type="Pfam" id="PF22784">
    <property type="entry name" value="PTP-SAK"/>
    <property type="match status" value="1"/>
</dbReference>
<keyword evidence="4" id="KW-0904">Protein phosphatase</keyword>
<dbReference type="InterPro" id="IPR029021">
    <property type="entry name" value="Prot-tyrosine_phosphatase-like"/>
</dbReference>
<protein>
    <submittedName>
        <fullName evidence="11">Uncharacterized protein</fullName>
    </submittedName>
</protein>
<feature type="region of interest" description="Disordered" evidence="7">
    <location>
        <begin position="567"/>
        <end position="646"/>
    </location>
</feature>
<comment type="similarity">
    <text evidence="2">Belongs to the PTEN phosphatase protein family.</text>
</comment>
<feature type="region of interest" description="Disordered" evidence="7">
    <location>
        <begin position="419"/>
        <end position="546"/>
    </location>
</feature>
<feature type="domain" description="Phosphatase tensin-type" evidence="9">
    <location>
        <begin position="22"/>
        <end position="192"/>
    </location>
</feature>
<dbReference type="PROSITE" id="PS51181">
    <property type="entry name" value="PPASE_TENSIN"/>
    <property type="match status" value="1"/>
</dbReference>
<keyword evidence="6" id="KW-0966">Cell projection</keyword>
<dbReference type="STRING" id="41427.A0A182J9C7"/>
<dbReference type="PROSITE" id="PS51182">
    <property type="entry name" value="C2_TENSIN"/>
    <property type="match status" value="1"/>
</dbReference>
<evidence type="ECO:0000313" key="11">
    <source>
        <dbReference type="EnsemblMetazoa" id="AATE013843-PA.1"/>
    </source>
</evidence>
<dbReference type="Gene3D" id="2.60.40.1110">
    <property type="match status" value="1"/>
</dbReference>
<evidence type="ECO:0000256" key="1">
    <source>
        <dbReference type="ARBA" id="ARBA00004487"/>
    </source>
</evidence>
<evidence type="ECO:0000259" key="10">
    <source>
        <dbReference type="PROSITE" id="PS51182"/>
    </source>
</evidence>
<dbReference type="InterPro" id="IPR035892">
    <property type="entry name" value="C2_domain_sf"/>
</dbReference>
<dbReference type="InterPro" id="IPR029023">
    <property type="entry name" value="Tensin_phosphatase"/>
</dbReference>
<feature type="compositionally biased region" description="Low complexity" evidence="7">
    <location>
        <begin position="567"/>
        <end position="582"/>
    </location>
</feature>
<feature type="region of interest" description="Disordered" evidence="7">
    <location>
        <begin position="1303"/>
        <end position="1340"/>
    </location>
</feature>
<dbReference type="PROSITE" id="PS00383">
    <property type="entry name" value="TYR_PHOSPHATASE_1"/>
    <property type="match status" value="1"/>
</dbReference>
<evidence type="ECO:0000256" key="6">
    <source>
        <dbReference type="ARBA" id="ARBA00023273"/>
    </source>
</evidence>
<dbReference type="InterPro" id="IPR014020">
    <property type="entry name" value="Tensin_C2-dom"/>
</dbReference>
<evidence type="ECO:0000256" key="5">
    <source>
        <dbReference type="ARBA" id="ARBA00023098"/>
    </source>
</evidence>
<feature type="compositionally biased region" description="Low complexity" evidence="7">
    <location>
        <begin position="591"/>
        <end position="643"/>
    </location>
</feature>
<accession>A0A182J9C7</accession>
<feature type="compositionally biased region" description="Polar residues" evidence="7">
    <location>
        <begin position="419"/>
        <end position="436"/>
    </location>
</feature>
<dbReference type="EnsemblMetazoa" id="AATE013843-RA">
    <property type="protein sequence ID" value="AATE013843-PA.1"/>
    <property type="gene ID" value="AATE013843"/>
</dbReference>
<dbReference type="SMART" id="SM01326">
    <property type="entry name" value="PTEN_C2"/>
    <property type="match status" value="1"/>
</dbReference>
<dbReference type="SMART" id="SM00404">
    <property type="entry name" value="PTPc_motif"/>
    <property type="match status" value="1"/>
</dbReference>
<dbReference type="InterPro" id="IPR003595">
    <property type="entry name" value="Tyr_Pase_cat"/>
</dbReference>
<dbReference type="SUPFAM" id="SSF49562">
    <property type="entry name" value="C2 domain (Calcium/lipid-binding domain, CaLB)"/>
    <property type="match status" value="1"/>
</dbReference>
<dbReference type="SUPFAM" id="SSF52799">
    <property type="entry name" value="(Phosphotyrosine protein) phosphatases II"/>
    <property type="match status" value="1"/>
</dbReference>
<evidence type="ECO:0000256" key="7">
    <source>
        <dbReference type="SAM" id="MobiDB-lite"/>
    </source>
</evidence>
<dbReference type="SMART" id="SM01301">
    <property type="entry name" value="PTPlike_phytase"/>
    <property type="match status" value="1"/>
</dbReference>
<feature type="region of interest" description="Disordered" evidence="7">
    <location>
        <begin position="1234"/>
        <end position="1266"/>
    </location>
</feature>
<evidence type="ECO:0000256" key="4">
    <source>
        <dbReference type="ARBA" id="ARBA00022912"/>
    </source>
</evidence>
<organism evidence="11">
    <name type="scientific">Anopheles atroparvus</name>
    <name type="common">European mosquito</name>
    <dbReference type="NCBI Taxonomy" id="41427"/>
    <lineage>
        <taxon>Eukaryota</taxon>
        <taxon>Metazoa</taxon>
        <taxon>Ecdysozoa</taxon>
        <taxon>Arthropoda</taxon>
        <taxon>Hexapoda</taxon>
        <taxon>Insecta</taxon>
        <taxon>Pterygota</taxon>
        <taxon>Neoptera</taxon>
        <taxon>Endopterygota</taxon>
        <taxon>Diptera</taxon>
        <taxon>Nematocera</taxon>
        <taxon>Culicoidea</taxon>
        <taxon>Culicidae</taxon>
        <taxon>Anophelinae</taxon>
        <taxon>Anopheles</taxon>
    </lineage>
</organism>
<reference evidence="11" key="1">
    <citation type="submission" date="2022-08" db="UniProtKB">
        <authorList>
            <consortium name="EnsemblMetazoa"/>
        </authorList>
    </citation>
    <scope>IDENTIFICATION</scope>
    <source>
        <strain evidence="11">EBRO</strain>
    </source>
</reference>
<comment type="subcellular location">
    <subcellularLocation>
        <location evidence="1">Cell projection</location>
        <location evidence="1">Neuron projection</location>
    </subcellularLocation>
</comment>
<dbReference type="InterPro" id="IPR057023">
    <property type="entry name" value="PTP-SAK"/>
</dbReference>
<dbReference type="PROSITE" id="PS50056">
    <property type="entry name" value="TYR_PHOSPHATASE_2"/>
    <property type="match status" value="1"/>
</dbReference>
<feature type="compositionally biased region" description="Low complexity" evidence="7">
    <location>
        <begin position="484"/>
        <end position="508"/>
    </location>
</feature>
<dbReference type="InterPro" id="IPR051281">
    <property type="entry name" value="Dual-spec_lipid-protein_phosph"/>
</dbReference>
<feature type="compositionally biased region" description="Polar residues" evidence="7">
    <location>
        <begin position="454"/>
        <end position="466"/>
    </location>
</feature>
<feature type="compositionally biased region" description="Basic and acidic residues" evidence="7">
    <location>
        <begin position="1168"/>
        <end position="1180"/>
    </location>
</feature>
<name>A0A182J9C7_ANOAO</name>
<evidence type="ECO:0000259" key="8">
    <source>
        <dbReference type="PROSITE" id="PS50056"/>
    </source>
</evidence>
<dbReference type="Gene3D" id="3.90.190.10">
    <property type="entry name" value="Protein tyrosine phosphatase superfamily"/>
    <property type="match status" value="1"/>
</dbReference>
<dbReference type="GO" id="GO:0006629">
    <property type="term" value="P:lipid metabolic process"/>
    <property type="evidence" value="ECO:0007669"/>
    <property type="project" value="UniProtKB-KW"/>
</dbReference>
<evidence type="ECO:0000259" key="9">
    <source>
        <dbReference type="PROSITE" id="PS51181"/>
    </source>
</evidence>
<feature type="domain" description="Tyrosine specific protein phosphatases" evidence="8">
    <location>
        <begin position="109"/>
        <end position="182"/>
    </location>
</feature>
<dbReference type="Pfam" id="PF10409">
    <property type="entry name" value="PTEN_C2"/>
    <property type="match status" value="1"/>
</dbReference>
<sequence length="1340" mass="145105">MMHQRCNFSSLAQWYQKAKTEGRANVRHREVQHDHITSRIIGMGFPADSVEAVYRNNREDVIKLLNEKHHSKYKVYNLCKEKTYDWTGFPHYAAYPFEDHNPPDIELINKFCKDVNEFLSEDREHVVAIHCKAGKGRTGTMICCYLLYCEACPTADQALAYYAEKRTRDKKGVTIPSQLRYVQYYDQLLHKNLIYETVTLYICELRIFPADVPLKLVTIKMKEGKESIQLQDFQRAEGYVAVMPDACMPLKGDVIVKFVGGRNLKGKQWWFWCNTFFVKQSGIYDSEGRLVLTLDKMEIDNAHKGNTKKCPEKVCWFRVQVFFKPTSGKYSESMTPNRKLMPAPPQPLVDGNQTYGTTANNLYCHNQHHPLQQQHQQLHHQHHLAQVDPLQHGQQPLQLSSNANFNNDPVHYFSHHQHVTNNNRGSVGNNQQQNVGSGIYGNIGNHGQQFEVASVSSPSSAQGNYKKQQRPPPQPVATSAAHHQQQQQQQQQQQNHSGGSSEEFSGTESVEEEDEDGDEKEEEDEDEDGDEEEGWESGECQTVVSQTICNSRTTTTTTTTTITVNSTTTTTATTKTSSSTTTTPPPPTIPPTSTNIKSNQQSSSSKSSCSSSSSSVEPLPAETGATTAAAASSTEATTVPTTTHKPSCILPSSFPSRCLVSDENYLLNRSSSYLTSNSNSSKSSATAAGGAAATYRGGTRASSNLNQSATELVPVEFGCPVSPVTPAIDSSLALMVYEPRGLFPLPVEREHRADTAESHRSPASPSSPSKGGFPLLLARRTSKAAGPALPALFGPKASGGVVGVPVAPAGGGDGGKSKLISTSPFRRFGMAMQRKKKRSVKLKHVGSGTAGGSVSAALYGSCASNLSGVSVGNGSTKGSGTSGKSKMKFRWLRNMRSDPNLKDTLAKSVQLRSVITKGALYGIADEHHHHSGGPSRAGGVMIPKSPTTSKPFFASDAFDDGRERASGEEDNVAKVTRDNHHDYYSFLCDNQLSYESPSKSPGHLMRVELARARRPSTVEEVLLQQPLTTVVSGGGEADRRCSVVKPRANNVKIGFDISPVPQSPVAEKVAHQLSDDADNLTSIESSFEIIDKCDAMTVPTVEGKLAKENATAGGGGNRFCNKLLQHIVSSVGTGRKGELLSSADIESGNVSSKLEKPILSVEQPSSKGDSEASNKSHLERCPCSAKTSTSLPATPTKPTANDPRSSSPILARSNRCAPFSFRELSQELRAAMKIPRRTPSQASSSATTPVPSSSSSSSSFSNVGSGSSAVRSIERTLSAPVAVQSLDTSIAAGPTSFVSTTVATTMSATGDSPANHQHHHPPLNRSQSDRQLLGEDRSKR</sequence>
<keyword evidence="3" id="KW-0378">Hydrolase</keyword>
<dbReference type="PANTHER" id="PTHR12305:SF60">
    <property type="entry name" value="PHOSPHATIDYLINOSITOL 3,4,5-TRISPHOSPHATE 3-PHOSPHATASE TPTE2-RELATED"/>
    <property type="match status" value="1"/>
</dbReference>
<evidence type="ECO:0000256" key="3">
    <source>
        <dbReference type="ARBA" id="ARBA00022801"/>
    </source>
</evidence>
<dbReference type="GO" id="GO:0043005">
    <property type="term" value="C:neuron projection"/>
    <property type="evidence" value="ECO:0007669"/>
    <property type="project" value="UniProtKB-SubCell"/>
</dbReference>
<dbReference type="InterPro" id="IPR016130">
    <property type="entry name" value="Tyr_Pase_AS"/>
</dbReference>
<feature type="compositionally biased region" description="Acidic residues" evidence="7">
    <location>
        <begin position="509"/>
        <end position="536"/>
    </location>
</feature>
<feature type="region of interest" description="Disordered" evidence="7">
    <location>
        <begin position="1155"/>
        <end position="1212"/>
    </location>
</feature>
<dbReference type="InterPro" id="IPR000387">
    <property type="entry name" value="Tyr_Pase_dom"/>
</dbReference>